<reference evidence="4 5" key="1">
    <citation type="submission" date="2019-10" db="EMBL/GenBank/DDBJ databases">
        <title>Whole genome shotgun sequence of Acrocarpospora corrugata NBRC 13972.</title>
        <authorList>
            <person name="Ichikawa N."/>
            <person name="Kimura A."/>
            <person name="Kitahashi Y."/>
            <person name="Komaki H."/>
            <person name="Oguchi A."/>
        </authorList>
    </citation>
    <scope>NUCLEOTIDE SEQUENCE [LARGE SCALE GENOMIC DNA]</scope>
    <source>
        <strain evidence="4 5">NBRC 13972</strain>
    </source>
</reference>
<dbReference type="PANTHER" id="PTHR40763">
    <property type="entry name" value="MEMBRANE PROTEIN-RELATED"/>
    <property type="match status" value="1"/>
</dbReference>
<evidence type="ECO:0000313" key="5">
    <source>
        <dbReference type="Proteomes" id="UP000334990"/>
    </source>
</evidence>
<gene>
    <name evidence="4" type="ORF">Acor_25560</name>
</gene>
<dbReference type="EMBL" id="BLAD01000045">
    <property type="protein sequence ID" value="GES00492.1"/>
    <property type="molecule type" value="Genomic_DNA"/>
</dbReference>
<proteinExistence type="predicted"/>
<dbReference type="OrthoDB" id="3748531at2"/>
<evidence type="ECO:0000313" key="4">
    <source>
        <dbReference type="EMBL" id="GES00492.1"/>
    </source>
</evidence>
<keyword evidence="5" id="KW-1185">Reference proteome</keyword>
<dbReference type="PANTHER" id="PTHR40763:SF4">
    <property type="entry name" value="DUF1707 DOMAIN-CONTAINING PROTEIN"/>
    <property type="match status" value="1"/>
</dbReference>
<dbReference type="RefSeq" id="WP_155336834.1">
    <property type="nucleotide sequence ID" value="NZ_BAAABN010000014.1"/>
</dbReference>
<keyword evidence="2" id="KW-1133">Transmembrane helix</keyword>
<feature type="transmembrane region" description="Helical" evidence="2">
    <location>
        <begin position="122"/>
        <end position="145"/>
    </location>
</feature>
<organism evidence="4 5">
    <name type="scientific">Acrocarpospora corrugata</name>
    <dbReference type="NCBI Taxonomy" id="35763"/>
    <lineage>
        <taxon>Bacteria</taxon>
        <taxon>Bacillati</taxon>
        <taxon>Actinomycetota</taxon>
        <taxon>Actinomycetes</taxon>
        <taxon>Streptosporangiales</taxon>
        <taxon>Streptosporangiaceae</taxon>
        <taxon>Acrocarpospora</taxon>
    </lineage>
</organism>
<feature type="domain" description="DUF1707" evidence="3">
    <location>
        <begin position="7"/>
        <end position="59"/>
    </location>
</feature>
<dbReference type="AlphaFoldDB" id="A0A5M3VXP4"/>
<name>A0A5M3VXP4_9ACTN</name>
<dbReference type="Pfam" id="PF08044">
    <property type="entry name" value="DUF1707"/>
    <property type="match status" value="1"/>
</dbReference>
<protein>
    <recommendedName>
        <fullName evidence="3">DUF1707 domain-containing protein</fullName>
    </recommendedName>
</protein>
<dbReference type="InterPro" id="IPR012551">
    <property type="entry name" value="DUF1707_SHOCT-like"/>
</dbReference>
<comment type="caution">
    <text evidence="4">The sequence shown here is derived from an EMBL/GenBank/DDBJ whole genome shotgun (WGS) entry which is preliminary data.</text>
</comment>
<feature type="compositionally biased region" description="Basic and acidic residues" evidence="1">
    <location>
        <begin position="75"/>
        <end position="86"/>
    </location>
</feature>
<accession>A0A5M3VXP4</accession>
<sequence>MAASPEMRASDGDRERVAAALREHMVEGRLDVDEFNERLEQVYKSRTYGELAVVTSDLPATDLHTLPATTPRPQPRKDPRKDPAKARAELRANWAIWAMASSINWVIWLIVSTTSDGEVYPWPLWVMGPWGVVLLVSTLFGNSAVNKRDN</sequence>
<dbReference type="Proteomes" id="UP000334990">
    <property type="component" value="Unassembled WGS sequence"/>
</dbReference>
<keyword evidence="2" id="KW-0812">Transmembrane</keyword>
<evidence type="ECO:0000256" key="1">
    <source>
        <dbReference type="SAM" id="MobiDB-lite"/>
    </source>
</evidence>
<evidence type="ECO:0000256" key="2">
    <source>
        <dbReference type="SAM" id="Phobius"/>
    </source>
</evidence>
<feature type="transmembrane region" description="Helical" evidence="2">
    <location>
        <begin position="90"/>
        <end position="110"/>
    </location>
</feature>
<evidence type="ECO:0000259" key="3">
    <source>
        <dbReference type="Pfam" id="PF08044"/>
    </source>
</evidence>
<feature type="region of interest" description="Disordered" evidence="1">
    <location>
        <begin position="62"/>
        <end position="86"/>
    </location>
</feature>
<keyword evidence="2" id="KW-0472">Membrane</keyword>